<reference evidence="2 4" key="1">
    <citation type="journal article" date="2014" name="BMC Genomics">
        <title>Genome sequence of Anopheles sinensis provides insight into genetics basis of mosquito competence for malaria parasites.</title>
        <authorList>
            <person name="Zhou D."/>
            <person name="Zhang D."/>
            <person name="Ding G."/>
            <person name="Shi L."/>
            <person name="Hou Q."/>
            <person name="Ye Y."/>
            <person name="Xu Y."/>
            <person name="Zhou H."/>
            <person name="Xiong C."/>
            <person name="Li S."/>
            <person name="Yu J."/>
            <person name="Hong S."/>
            <person name="Yu X."/>
            <person name="Zou P."/>
            <person name="Chen C."/>
            <person name="Chang X."/>
            <person name="Wang W."/>
            <person name="Lv Y."/>
            <person name="Sun Y."/>
            <person name="Ma L."/>
            <person name="Shen B."/>
            <person name="Zhu C."/>
        </authorList>
    </citation>
    <scope>NUCLEOTIDE SEQUENCE [LARGE SCALE GENOMIC DNA]</scope>
</reference>
<evidence type="ECO:0000256" key="1">
    <source>
        <dbReference type="SAM" id="MobiDB-lite"/>
    </source>
</evidence>
<dbReference type="Proteomes" id="UP000030765">
    <property type="component" value="Unassembled WGS sequence"/>
</dbReference>
<evidence type="ECO:0000313" key="4">
    <source>
        <dbReference type="Proteomes" id="UP000030765"/>
    </source>
</evidence>
<proteinExistence type="predicted"/>
<reference evidence="3" key="2">
    <citation type="submission" date="2020-05" db="UniProtKB">
        <authorList>
            <consortium name="EnsemblMetazoa"/>
        </authorList>
    </citation>
    <scope>IDENTIFICATION</scope>
</reference>
<evidence type="ECO:0000313" key="2">
    <source>
        <dbReference type="EMBL" id="KFB53198.1"/>
    </source>
</evidence>
<keyword evidence="4" id="KW-1185">Reference proteome</keyword>
<gene>
    <name evidence="2" type="ORF">ZHAS_00021503</name>
</gene>
<name>A0A084WSK4_ANOSI</name>
<dbReference type="EMBL" id="ATLV01026609">
    <property type="status" value="NOT_ANNOTATED_CDS"/>
    <property type="molecule type" value="Genomic_DNA"/>
</dbReference>
<sequence length="160" mass="17682">MTRLETVSCRTPTSQADGNLVQRAPCPCSVTSPAPTRSFNLEQAASNVVAIGRGISRGVAWGPVCLASCWRNGSMRKRENSCPRCRSMNARRTSRLEGCRQRERNTSLGEEEDGNVRRRRWHSNGGESEPLQVQPGVQVGGILKRTRSAWVFHLEMGKAS</sequence>
<dbReference type="EnsemblMetazoa" id="ASIC021503-RA">
    <property type="protein sequence ID" value="ASIC021503-PA"/>
    <property type="gene ID" value="ASIC021503"/>
</dbReference>
<dbReference type="EMBL" id="KE525415">
    <property type="protein sequence ID" value="KFB53198.1"/>
    <property type="molecule type" value="Genomic_DNA"/>
</dbReference>
<dbReference type="VEuPathDB" id="VectorBase:ASIC021503"/>
<accession>A0A084WSK4</accession>
<dbReference type="AlphaFoldDB" id="A0A084WSK4"/>
<organism evidence="2">
    <name type="scientific">Anopheles sinensis</name>
    <name type="common">Mosquito</name>
    <dbReference type="NCBI Taxonomy" id="74873"/>
    <lineage>
        <taxon>Eukaryota</taxon>
        <taxon>Metazoa</taxon>
        <taxon>Ecdysozoa</taxon>
        <taxon>Arthropoda</taxon>
        <taxon>Hexapoda</taxon>
        <taxon>Insecta</taxon>
        <taxon>Pterygota</taxon>
        <taxon>Neoptera</taxon>
        <taxon>Endopterygota</taxon>
        <taxon>Diptera</taxon>
        <taxon>Nematocera</taxon>
        <taxon>Culicoidea</taxon>
        <taxon>Culicidae</taxon>
        <taxon>Anophelinae</taxon>
        <taxon>Anopheles</taxon>
    </lineage>
</organism>
<evidence type="ECO:0000313" key="3">
    <source>
        <dbReference type="EnsemblMetazoa" id="ASIC021503-PA"/>
    </source>
</evidence>
<protein>
    <submittedName>
        <fullName evidence="2 3">Uncharacterized protein</fullName>
    </submittedName>
</protein>
<feature type="region of interest" description="Disordered" evidence="1">
    <location>
        <begin position="100"/>
        <end position="132"/>
    </location>
</feature>